<comment type="caution">
    <text evidence="1">The sequence shown here is derived from an EMBL/GenBank/DDBJ whole genome shotgun (WGS) entry which is preliminary data.</text>
</comment>
<dbReference type="RefSeq" id="WP_226580320.1">
    <property type="nucleotide sequence ID" value="NZ_BLAY01000037.1"/>
</dbReference>
<accession>A0AAV3XBF1</accession>
<sequence length="66" mass="7024">MTSQAERAAHPVEPSMLEKGLTKREYIAALALQATSASASPHERAKEAVILADALLEVLHPPTAHP</sequence>
<dbReference type="Proteomes" id="UP001050975">
    <property type="component" value="Unassembled WGS sequence"/>
</dbReference>
<name>A0AAV3XBF1_9CYAN</name>
<protein>
    <submittedName>
        <fullName evidence="1">Uncharacterized protein</fullName>
    </submittedName>
</protein>
<dbReference type="EMBL" id="BLAY01000037">
    <property type="protein sequence ID" value="GET37961.1"/>
    <property type="molecule type" value="Genomic_DNA"/>
</dbReference>
<keyword evidence="2" id="KW-1185">Reference proteome</keyword>
<proteinExistence type="predicted"/>
<evidence type="ECO:0000313" key="2">
    <source>
        <dbReference type="Proteomes" id="UP001050975"/>
    </source>
</evidence>
<reference evidence="1" key="1">
    <citation type="submission" date="2019-10" db="EMBL/GenBank/DDBJ databases">
        <title>Draft genome sequece of Microseira wollei NIES-4236.</title>
        <authorList>
            <person name="Yamaguchi H."/>
            <person name="Suzuki S."/>
            <person name="Kawachi M."/>
        </authorList>
    </citation>
    <scope>NUCLEOTIDE SEQUENCE</scope>
    <source>
        <strain evidence="1">NIES-4236</strain>
    </source>
</reference>
<gene>
    <name evidence="1" type="ORF">MiSe_27150</name>
</gene>
<evidence type="ECO:0000313" key="1">
    <source>
        <dbReference type="EMBL" id="GET37961.1"/>
    </source>
</evidence>
<organism evidence="1 2">
    <name type="scientific">Microseira wollei NIES-4236</name>
    <dbReference type="NCBI Taxonomy" id="2530354"/>
    <lineage>
        <taxon>Bacteria</taxon>
        <taxon>Bacillati</taxon>
        <taxon>Cyanobacteriota</taxon>
        <taxon>Cyanophyceae</taxon>
        <taxon>Oscillatoriophycideae</taxon>
        <taxon>Aerosakkonematales</taxon>
        <taxon>Aerosakkonemataceae</taxon>
        <taxon>Microseira</taxon>
    </lineage>
</organism>
<dbReference type="AlphaFoldDB" id="A0AAV3XBF1"/>